<dbReference type="PANTHER" id="PTHR43820">
    <property type="entry name" value="HIGH-AFFINITY BRANCHED-CHAIN AMINO ACID TRANSPORT ATP-BINDING PROTEIN LIVF"/>
    <property type="match status" value="1"/>
</dbReference>
<feature type="transmembrane region" description="Helical" evidence="11">
    <location>
        <begin position="58"/>
        <end position="77"/>
    </location>
</feature>
<dbReference type="AlphaFoldDB" id="A0A368ZWR9"/>
<dbReference type="SUPFAM" id="SSF52540">
    <property type="entry name" value="P-loop containing nucleoside triphosphate hydrolases"/>
    <property type="match status" value="2"/>
</dbReference>
<proteinExistence type="inferred from homology"/>
<name>A0A368ZWR9_9GAMM</name>
<evidence type="ECO:0000256" key="11">
    <source>
        <dbReference type="SAM" id="Phobius"/>
    </source>
</evidence>
<feature type="domain" description="ABC transporter" evidence="12">
    <location>
        <begin position="337"/>
        <end position="574"/>
    </location>
</feature>
<sequence>MTMMNNKSFFGLGLLTLVSFTLCFLLDSYSLLVFTLCVLTVLVGVGLNILMGMSGQISFGHIAFYAIGAYVSALLLINEVPFVFAIIIAAFVSGFVGILLAIPALRVSGPYLAMITIAFAFAVHHGLMEWRGLTGGANGLMGIPMPTLGDIDPNQLLALAASFLMCISLFAYALLYNSGWGKSMRAVKASPIAARSLGFNPIQTKTAAFAISAWFTGLAGAIIPPLMMYISPSTFPFSQSILFVLVVIIGGTGTLWGPVFGAIIVVVLPEMLSPLAEYRLLIFAALLLSVLWGAPRGLFGELQRRFAKTQIELPPKLVNQQLLLQFYDRASNAITGLKVDNIGIQFGGVKAAQSVSFDASLGNVTSIIGPNGAGKTTVLNMISGFYQPDQGCIELGEQLAGKNAYQIARSGIARTYQTSQLFDHMSVLENLLSAMQQGYMGTPFVSQKTGQKELALNLLALVGYSGSIHTPSQDLPHVDRRLVEIARALATRPWVLLLDEPAAGLSRQDTDKLSALLRVIASYGIAVILVEHDMPLVMEVSDQILVLDAGKPIAQGAPNIIRQDKTVIEAYLGGTDYQAQPRKSPWKGNKDAVLFCKKLSVDYGAAPVVHDVDIVVYPGELVAILGANGAGKSSILQALAGLKRPISGHIGLQDEYINELSANEIAHRGLALVPEGRQLFTNLSVRDNLLMGAYSRTDIVDENAEINEILNRFPRLQDRIDSEAGLLSGGEQQMVAVGRALMAKPKVLLLDEPSLGLAPAMIGELYDALATLRDDGVTILLVDQMANLALQVADRGYVLETGRIVKSANAKELLANPELEQAYMGGS</sequence>
<feature type="transmembrane region" description="Helical" evidence="11">
    <location>
        <begin position="207"/>
        <end position="230"/>
    </location>
</feature>
<evidence type="ECO:0000256" key="10">
    <source>
        <dbReference type="ARBA" id="ARBA00023136"/>
    </source>
</evidence>
<evidence type="ECO:0000256" key="9">
    <source>
        <dbReference type="ARBA" id="ARBA00022989"/>
    </source>
</evidence>
<evidence type="ECO:0000256" key="7">
    <source>
        <dbReference type="ARBA" id="ARBA00022840"/>
    </source>
</evidence>
<accession>A0A368ZWR9</accession>
<evidence type="ECO:0000256" key="6">
    <source>
        <dbReference type="ARBA" id="ARBA00022741"/>
    </source>
</evidence>
<keyword evidence="4" id="KW-1003">Cell membrane</keyword>
<keyword evidence="5 11" id="KW-0812">Transmembrane</keyword>
<dbReference type="OrthoDB" id="9780942at2"/>
<dbReference type="EMBL" id="QPJQ01000017">
    <property type="protein sequence ID" value="RCX01279.1"/>
    <property type="molecule type" value="Genomic_DNA"/>
</dbReference>
<comment type="caution">
    <text evidence="13">The sequence shown here is derived from an EMBL/GenBank/DDBJ whole genome shotgun (WGS) entry which is preliminary data.</text>
</comment>
<dbReference type="PANTHER" id="PTHR43820:SF4">
    <property type="entry name" value="HIGH-AFFINITY BRANCHED-CHAIN AMINO ACID TRANSPORT ATP-BINDING PROTEIN LIVF"/>
    <property type="match status" value="1"/>
</dbReference>
<dbReference type="CDD" id="cd03219">
    <property type="entry name" value="ABC_Mj1267_LivG_branched"/>
    <property type="match status" value="1"/>
</dbReference>
<dbReference type="InterPro" id="IPR003593">
    <property type="entry name" value="AAA+_ATPase"/>
</dbReference>
<dbReference type="GO" id="GO:0005524">
    <property type="term" value="F:ATP binding"/>
    <property type="evidence" value="ECO:0007669"/>
    <property type="project" value="UniProtKB-KW"/>
</dbReference>
<dbReference type="PROSITE" id="PS50893">
    <property type="entry name" value="ABC_TRANSPORTER_2"/>
    <property type="match status" value="2"/>
</dbReference>
<dbReference type="GO" id="GO:0016887">
    <property type="term" value="F:ATP hydrolysis activity"/>
    <property type="evidence" value="ECO:0007669"/>
    <property type="project" value="InterPro"/>
</dbReference>
<dbReference type="InterPro" id="IPR003439">
    <property type="entry name" value="ABC_transporter-like_ATP-bd"/>
</dbReference>
<keyword evidence="6" id="KW-0547">Nucleotide-binding</keyword>
<keyword evidence="7" id="KW-0067">ATP-binding</keyword>
<comment type="similarity">
    <text evidence="2">Belongs to the ABC transporter superfamily.</text>
</comment>
<evidence type="ECO:0000256" key="2">
    <source>
        <dbReference type="ARBA" id="ARBA00005417"/>
    </source>
</evidence>
<keyword evidence="10 11" id="KW-0472">Membrane</keyword>
<dbReference type="PROSITE" id="PS00211">
    <property type="entry name" value="ABC_TRANSPORTER_1"/>
    <property type="match status" value="1"/>
</dbReference>
<evidence type="ECO:0000313" key="13">
    <source>
        <dbReference type="EMBL" id="RCX01279.1"/>
    </source>
</evidence>
<evidence type="ECO:0000256" key="1">
    <source>
        <dbReference type="ARBA" id="ARBA00004429"/>
    </source>
</evidence>
<dbReference type="SMART" id="SM00382">
    <property type="entry name" value="AAA"/>
    <property type="match status" value="2"/>
</dbReference>
<feature type="transmembrane region" description="Helical" evidence="11">
    <location>
        <begin position="156"/>
        <end position="175"/>
    </location>
</feature>
<evidence type="ECO:0000259" key="12">
    <source>
        <dbReference type="PROSITE" id="PS50893"/>
    </source>
</evidence>
<evidence type="ECO:0000256" key="8">
    <source>
        <dbReference type="ARBA" id="ARBA00022970"/>
    </source>
</evidence>
<dbReference type="Pfam" id="PF00005">
    <property type="entry name" value="ABC_tran"/>
    <property type="match status" value="2"/>
</dbReference>
<dbReference type="InterPro" id="IPR027417">
    <property type="entry name" value="P-loop_NTPase"/>
</dbReference>
<evidence type="ECO:0000256" key="3">
    <source>
        <dbReference type="ARBA" id="ARBA00022448"/>
    </source>
</evidence>
<dbReference type="CDD" id="cd03224">
    <property type="entry name" value="ABC_TM1139_LivF_branched"/>
    <property type="match status" value="1"/>
</dbReference>
<dbReference type="GO" id="GO:0005886">
    <property type="term" value="C:plasma membrane"/>
    <property type="evidence" value="ECO:0007669"/>
    <property type="project" value="UniProtKB-SubCell"/>
</dbReference>
<dbReference type="InterPro" id="IPR032823">
    <property type="entry name" value="BCA_ABC_TP_C"/>
</dbReference>
<reference evidence="13 14" key="1">
    <citation type="submission" date="2018-07" db="EMBL/GenBank/DDBJ databases">
        <title>Genomic Encyclopedia of Type Strains, Phase III (KMG-III): the genomes of soil and plant-associated and newly described type strains.</title>
        <authorList>
            <person name="Whitman W."/>
        </authorList>
    </citation>
    <scope>NUCLEOTIDE SEQUENCE [LARGE SCALE GENOMIC DNA]</scope>
    <source>
        <strain evidence="13 14">CECT 7731</strain>
    </source>
</reference>
<evidence type="ECO:0000313" key="14">
    <source>
        <dbReference type="Proteomes" id="UP000253506"/>
    </source>
</evidence>
<dbReference type="GO" id="GO:0015807">
    <property type="term" value="P:L-amino acid transport"/>
    <property type="evidence" value="ECO:0007669"/>
    <property type="project" value="TreeGrafter"/>
</dbReference>
<dbReference type="InterPro" id="IPR001851">
    <property type="entry name" value="ABC_transp_permease"/>
</dbReference>
<dbReference type="GO" id="GO:0015658">
    <property type="term" value="F:branched-chain amino acid transmembrane transporter activity"/>
    <property type="evidence" value="ECO:0007669"/>
    <property type="project" value="InterPro"/>
</dbReference>
<gene>
    <name evidence="13" type="ORF">DFP77_11753</name>
</gene>
<dbReference type="Pfam" id="PF02653">
    <property type="entry name" value="BPD_transp_2"/>
    <property type="match status" value="1"/>
</dbReference>
<keyword evidence="3" id="KW-0813">Transport</keyword>
<feature type="transmembrane region" description="Helical" evidence="11">
    <location>
        <begin position="242"/>
        <end position="268"/>
    </location>
</feature>
<organism evidence="13 14">
    <name type="scientific">Marinomonas foliarum</name>
    <dbReference type="NCBI Taxonomy" id="491950"/>
    <lineage>
        <taxon>Bacteria</taxon>
        <taxon>Pseudomonadati</taxon>
        <taxon>Pseudomonadota</taxon>
        <taxon>Gammaproteobacteria</taxon>
        <taxon>Oceanospirillales</taxon>
        <taxon>Oceanospirillaceae</taxon>
        <taxon>Marinomonas</taxon>
    </lineage>
</organism>
<keyword evidence="9 11" id="KW-1133">Transmembrane helix</keyword>
<feature type="transmembrane region" description="Helical" evidence="11">
    <location>
        <begin position="280"/>
        <end position="299"/>
    </location>
</feature>
<dbReference type="InterPro" id="IPR043428">
    <property type="entry name" value="LivM-like"/>
</dbReference>
<protein>
    <submittedName>
        <fullName evidence="13">Branched-chain amino acid transport system permease protein</fullName>
    </submittedName>
</protein>
<evidence type="ECO:0000256" key="4">
    <source>
        <dbReference type="ARBA" id="ARBA00022475"/>
    </source>
</evidence>
<dbReference type="InterPro" id="IPR017871">
    <property type="entry name" value="ABC_transporter-like_CS"/>
</dbReference>
<keyword evidence="8" id="KW-0029">Amino-acid transport</keyword>
<feature type="transmembrane region" description="Helical" evidence="11">
    <location>
        <begin position="33"/>
        <end position="51"/>
    </location>
</feature>
<dbReference type="Pfam" id="PF12399">
    <property type="entry name" value="BCA_ABC_TP_C"/>
    <property type="match status" value="1"/>
</dbReference>
<feature type="transmembrane region" description="Helical" evidence="11">
    <location>
        <begin position="109"/>
        <end position="127"/>
    </location>
</feature>
<dbReference type="Gene3D" id="3.40.50.300">
    <property type="entry name" value="P-loop containing nucleotide triphosphate hydrolases"/>
    <property type="match status" value="2"/>
</dbReference>
<dbReference type="InterPro" id="IPR052156">
    <property type="entry name" value="BCAA_Transport_ATP-bd_LivF"/>
</dbReference>
<feature type="domain" description="ABC transporter" evidence="12">
    <location>
        <begin position="594"/>
        <end position="826"/>
    </location>
</feature>
<comment type="subcellular location">
    <subcellularLocation>
        <location evidence="1">Cell inner membrane</location>
        <topology evidence="1">Multi-pass membrane protein</topology>
    </subcellularLocation>
</comment>
<feature type="transmembrane region" description="Helical" evidence="11">
    <location>
        <begin position="83"/>
        <end position="102"/>
    </location>
</feature>
<dbReference type="Proteomes" id="UP000253506">
    <property type="component" value="Unassembled WGS sequence"/>
</dbReference>
<dbReference type="RefSeq" id="WP_114412236.1">
    <property type="nucleotide sequence ID" value="NZ_QPJQ01000017.1"/>
</dbReference>
<evidence type="ECO:0000256" key="5">
    <source>
        <dbReference type="ARBA" id="ARBA00022692"/>
    </source>
</evidence>
<dbReference type="CDD" id="cd06581">
    <property type="entry name" value="TM_PBP1_LivM_like"/>
    <property type="match status" value="1"/>
</dbReference>